<evidence type="ECO:0000313" key="2">
    <source>
        <dbReference type="EMBL" id="AFP65627.1"/>
    </source>
</evidence>
<keyword evidence="1" id="KW-0812">Transmembrane</keyword>
<feature type="transmembrane region" description="Helical" evidence="1">
    <location>
        <begin position="406"/>
        <end position="424"/>
    </location>
</feature>
<dbReference type="Proteomes" id="UP000243348">
    <property type="component" value="Nucleomorph 3"/>
</dbReference>
<evidence type="ECO:0000256" key="1">
    <source>
        <dbReference type="SAM" id="Phobius"/>
    </source>
</evidence>
<evidence type="ECO:0000313" key="3">
    <source>
        <dbReference type="Proteomes" id="UP000243348"/>
    </source>
</evidence>
<reference evidence="2 3" key="1">
    <citation type="journal article" date="2012" name="Genome Biol. Evol.">
        <title>Nucleomorph genome sequence of the cryptophyte alga Chroomonas mesostigmatica CCMP1168 reveals lineage-specific gene loss and genome complexity.</title>
        <authorList>
            <person name="Moore C.E."/>
            <person name="Curtis B."/>
            <person name="Mills T."/>
            <person name="Tanifuji G."/>
            <person name="Archibald J.M."/>
        </authorList>
    </citation>
    <scope>NUCLEOTIDE SEQUENCE [LARGE SCALE GENOMIC DNA]</scope>
    <source>
        <strain evidence="2 3">CCMP1168</strain>
    </source>
</reference>
<geneLocation type="nucleomorph" evidence="2"/>
<feature type="transmembrane region" description="Helical" evidence="1">
    <location>
        <begin position="156"/>
        <end position="174"/>
    </location>
</feature>
<protein>
    <submittedName>
        <fullName evidence="2">Uncharacterized protein</fullName>
    </submittedName>
</protein>
<feature type="transmembrane region" description="Helical" evidence="1">
    <location>
        <begin position="541"/>
        <end position="568"/>
    </location>
</feature>
<keyword evidence="1" id="KW-0472">Membrane</keyword>
<feature type="transmembrane region" description="Helical" evidence="1">
    <location>
        <begin position="588"/>
        <end position="613"/>
    </location>
</feature>
<feature type="transmembrane region" description="Helical" evidence="1">
    <location>
        <begin position="453"/>
        <end position="472"/>
    </location>
</feature>
<dbReference type="AlphaFoldDB" id="J7G2D8"/>
<gene>
    <name evidence="2" type="ORF">CMESO_482</name>
</gene>
<organism evidence="2 3">
    <name type="scientific">Chroomonas mesostigmatica CCMP1168</name>
    <dbReference type="NCBI Taxonomy" id="1195612"/>
    <lineage>
        <taxon>Eukaryota</taxon>
        <taxon>Cryptophyceae</taxon>
        <taxon>Pyrenomonadales</taxon>
        <taxon>Chroomonadaceae</taxon>
        <taxon>Chroomonas</taxon>
    </lineage>
</organism>
<name>J7G2D8_9CRYP</name>
<sequence>MVPEKYSKFFFLFLKVKIFSKKKKKIKIKKFKIKKKKNIYINVNIKCHEYFVKILMFEQKYKITFCKKLSSLSNFSELIFWSICYYFRILNGFKKEEFSTIQEDFSQLSFFFKYQKKLIIEKKIKISIWTGIDALNSFFFLNQKKFKFFFIKKKKFLFFINFLNILINLLKIFFSKIRKNKKNSGFGKEIRNFYNNIFNFKISLVQIILFSQIENYLSIEKKKITEFIEYNVENYDFRLFFNCKCSFQISNKNIKKSGKNISYYFFRIFCYGKDNKSKIYSILTLKFFSFLEIFQKINLKKLSKIFLKNSKFSFFCYFALFFTKKKIQNRSNPIFKYNFVFLISYFPFNLIAFFNFFFFIFIWKTKKKSFCSSKKRLCFFSNIFIFLSDLYFNLKTKKIFFKKKNYFTNRFSFLLYFSEFFVFVFQIYEEVILTLNFLFFGNFIQLFQIKNDYFPIVSFLDKLISSYCLWYFNNLKKFSIKKNDRGIKSKRNFIFFKNLEEFEKKDKVNCIFFNKKAFFFFKNEKYFLSFNLKVKLLRKGICVFFTQFSEFMMHCIFAFFPKLLFFFFQTTLISGKTGKSRYFLIRSILHFYNGSIFFGKIYWKIFCFFELLFGTKSSYKKIIKIKRFLCFLKKRFFFKHSFF</sequence>
<feature type="transmembrane region" description="Helical" evidence="1">
    <location>
        <begin position="342"/>
        <end position="365"/>
    </location>
</feature>
<keyword evidence="1" id="KW-1133">Transmembrane helix</keyword>
<feature type="transmembrane region" description="Helical" evidence="1">
    <location>
        <begin position="377"/>
        <end position="394"/>
    </location>
</feature>
<keyword evidence="2" id="KW-0542">Nucleomorph</keyword>
<accession>J7G2D8</accession>
<proteinExistence type="predicted"/>
<dbReference type="EMBL" id="CP003682">
    <property type="protein sequence ID" value="AFP65627.1"/>
    <property type="molecule type" value="Genomic_DNA"/>
</dbReference>